<dbReference type="STRING" id="1081103.A0A0B2X232"/>
<name>A0A0B2X232_METAS</name>
<protein>
    <submittedName>
        <fullName evidence="1">Uncharacterized protein</fullName>
    </submittedName>
</protein>
<reference evidence="1 2" key="1">
    <citation type="journal article" date="2014" name="Proc. Natl. Acad. Sci. U.S.A.">
        <title>Trajectory and genomic determinants of fungal-pathogen speciation and host adaptation.</title>
        <authorList>
            <person name="Hu X."/>
            <person name="Xiao G."/>
            <person name="Zheng P."/>
            <person name="Shang Y."/>
            <person name="Su Y."/>
            <person name="Zhang X."/>
            <person name="Liu X."/>
            <person name="Zhan S."/>
            <person name="St Leger R.J."/>
            <person name="Wang C."/>
        </authorList>
    </citation>
    <scope>NUCLEOTIDE SEQUENCE [LARGE SCALE GENOMIC DNA]</scope>
    <source>
        <strain evidence="1 2">ARSEF 1941</strain>
    </source>
</reference>
<keyword evidence="2" id="KW-1185">Reference proteome</keyword>
<dbReference type="Proteomes" id="UP000030816">
    <property type="component" value="Unassembled WGS sequence"/>
</dbReference>
<dbReference type="HOGENOM" id="CLU_715875_0_0_1"/>
<dbReference type="EMBL" id="AZHE01000003">
    <property type="protein sequence ID" value="KHO00269.1"/>
    <property type="molecule type" value="Genomic_DNA"/>
</dbReference>
<proteinExistence type="predicted"/>
<sequence length="386" mass="42693">MGGRASLLATLTDNSVVASYGQSPHARRSTPWRASSGDNVIGWMDRCKRNRHGRLTSSAFAVQDAKSSIYPHLNAEVLHIRIIKQRARPRPREPSKLEHALQAASFNVSRALANAHSCGQDCQRRLNRTVVADRSVVRLDYPLCETAINFASSLRPGGILKLQPLDSQNLTINGGATEFRFQYTSLDYDGSVVTAVPSNGPALYDHSPWQPVLKRATPSSPPTRPAWETTTRATSISRAVPSYRESTSSPVLRDRTQLAVEAQLCLESVIGISLDPEASQLVSVGGAERDIPTLLEWEKMVASTQEIRAWNTSRRDGIELYLRLYPTHGHRPSFTAGAAEWMAWMDHQFDKGNEEPKNKCTKIARMPVNLDCVTAPIDVGLKPFLD</sequence>
<gene>
    <name evidence="1" type="ORF">MAM_02192</name>
</gene>
<dbReference type="RefSeq" id="XP_040681334.1">
    <property type="nucleotide sequence ID" value="XM_040820991.1"/>
</dbReference>
<comment type="caution">
    <text evidence="1">The sequence shown here is derived from an EMBL/GenBank/DDBJ whole genome shotgun (WGS) entry which is preliminary data.</text>
</comment>
<dbReference type="OrthoDB" id="5382058at2759"/>
<organism evidence="1 2">
    <name type="scientific">Metarhizium album (strain ARSEF 1941)</name>
    <dbReference type="NCBI Taxonomy" id="1081103"/>
    <lineage>
        <taxon>Eukaryota</taxon>
        <taxon>Fungi</taxon>
        <taxon>Dikarya</taxon>
        <taxon>Ascomycota</taxon>
        <taxon>Pezizomycotina</taxon>
        <taxon>Sordariomycetes</taxon>
        <taxon>Hypocreomycetidae</taxon>
        <taxon>Hypocreales</taxon>
        <taxon>Clavicipitaceae</taxon>
        <taxon>Metarhizium</taxon>
    </lineage>
</organism>
<dbReference type="GeneID" id="63736647"/>
<evidence type="ECO:0000313" key="2">
    <source>
        <dbReference type="Proteomes" id="UP000030816"/>
    </source>
</evidence>
<dbReference type="AlphaFoldDB" id="A0A0B2X232"/>
<evidence type="ECO:0000313" key="1">
    <source>
        <dbReference type="EMBL" id="KHO00269.1"/>
    </source>
</evidence>
<accession>A0A0B2X232</accession>